<dbReference type="GO" id="GO:0003676">
    <property type="term" value="F:nucleic acid binding"/>
    <property type="evidence" value="ECO:0007669"/>
    <property type="project" value="InterPro"/>
</dbReference>
<organism evidence="1 2">
    <name type="scientific">Acanthoscelides obtectus</name>
    <name type="common">Bean weevil</name>
    <name type="synonym">Bruchus obtectus</name>
    <dbReference type="NCBI Taxonomy" id="200917"/>
    <lineage>
        <taxon>Eukaryota</taxon>
        <taxon>Metazoa</taxon>
        <taxon>Ecdysozoa</taxon>
        <taxon>Arthropoda</taxon>
        <taxon>Hexapoda</taxon>
        <taxon>Insecta</taxon>
        <taxon>Pterygota</taxon>
        <taxon>Neoptera</taxon>
        <taxon>Endopterygota</taxon>
        <taxon>Coleoptera</taxon>
        <taxon>Polyphaga</taxon>
        <taxon>Cucujiformia</taxon>
        <taxon>Chrysomeloidea</taxon>
        <taxon>Chrysomelidae</taxon>
        <taxon>Bruchinae</taxon>
        <taxon>Bruchini</taxon>
        <taxon>Acanthoscelides</taxon>
    </lineage>
</organism>
<dbReference type="Gene3D" id="4.10.60.10">
    <property type="entry name" value="Zinc finger, CCHC-type"/>
    <property type="match status" value="1"/>
</dbReference>
<dbReference type="SUPFAM" id="SSF57756">
    <property type="entry name" value="Retrovirus zinc finger-like domains"/>
    <property type="match status" value="1"/>
</dbReference>
<dbReference type="InterPro" id="IPR036875">
    <property type="entry name" value="Znf_CCHC_sf"/>
</dbReference>
<dbReference type="AlphaFoldDB" id="A0A9P0P7B2"/>
<accession>A0A9P0P7B2</accession>
<protein>
    <recommendedName>
        <fullName evidence="3">Retrotransposon gag domain-containing protein</fullName>
    </recommendedName>
</protein>
<proteinExistence type="predicted"/>
<gene>
    <name evidence="1" type="ORF">ACAOBT_LOCUS9583</name>
</gene>
<keyword evidence="2" id="KW-1185">Reference proteome</keyword>
<reference evidence="1" key="1">
    <citation type="submission" date="2022-03" db="EMBL/GenBank/DDBJ databases">
        <authorList>
            <person name="Sayadi A."/>
        </authorList>
    </citation>
    <scope>NUCLEOTIDE SEQUENCE</scope>
</reference>
<comment type="caution">
    <text evidence="1">The sequence shown here is derived from an EMBL/GenBank/DDBJ whole genome shotgun (WGS) entry which is preliminary data.</text>
</comment>
<evidence type="ECO:0000313" key="1">
    <source>
        <dbReference type="EMBL" id="CAH1971735.1"/>
    </source>
</evidence>
<sequence>MEELTSVLSAFVRGIQQQPQQAAAAPVVPAPSAPINIPAFDPSKSDAGAMGWCDDMETLATTFEWTDFEQLCKAAGALEGDAKDWYDNWHPSNKVWASFRAELCQLYPAKRNLSERLRKASMYRSNQATGYCEYARKKISLLNSLDFNLSDSQIVEIVIGDITDTHVKTATSNSRVDSISTLLNLLSNYQINKQDSQLQVGAPKRPNPFKHNDEGKICYSCKKPGHISRNRFKSFKLFKYDNTNKARSSNNLPGIAKPCEICKKFGHNSEKCFFKSQNKAEKSSLIFQNVLQRRKVTTTHTSLRL</sequence>
<dbReference type="GO" id="GO:0008270">
    <property type="term" value="F:zinc ion binding"/>
    <property type="evidence" value="ECO:0007669"/>
    <property type="project" value="InterPro"/>
</dbReference>
<dbReference type="EMBL" id="CAKOFQ010006789">
    <property type="protein sequence ID" value="CAH1971735.1"/>
    <property type="molecule type" value="Genomic_DNA"/>
</dbReference>
<dbReference type="Proteomes" id="UP001152888">
    <property type="component" value="Unassembled WGS sequence"/>
</dbReference>
<evidence type="ECO:0000313" key="2">
    <source>
        <dbReference type="Proteomes" id="UP001152888"/>
    </source>
</evidence>
<name>A0A9P0P7B2_ACAOB</name>
<evidence type="ECO:0008006" key="3">
    <source>
        <dbReference type="Google" id="ProtNLM"/>
    </source>
</evidence>
<dbReference type="OrthoDB" id="6773961at2759"/>